<organism evidence="1 2">
    <name type="scientific">Endobacterium cereale</name>
    <dbReference type="NCBI Taxonomy" id="2663029"/>
    <lineage>
        <taxon>Bacteria</taxon>
        <taxon>Pseudomonadati</taxon>
        <taxon>Pseudomonadota</taxon>
        <taxon>Alphaproteobacteria</taxon>
        <taxon>Hyphomicrobiales</taxon>
        <taxon>Rhizobiaceae</taxon>
        <taxon>Endobacterium</taxon>
    </lineage>
</organism>
<keyword evidence="2" id="KW-1185">Reference proteome</keyword>
<dbReference type="RefSeq" id="WP_153354061.1">
    <property type="nucleotide sequence ID" value="NZ_JAYKOO010000006.1"/>
</dbReference>
<gene>
    <name evidence="1" type="ORF">GAO09_11005</name>
</gene>
<dbReference type="AlphaFoldDB" id="A0A6A8A5E6"/>
<reference evidence="1 2" key="1">
    <citation type="submission" date="2019-11" db="EMBL/GenBank/DDBJ databases">
        <title>Genome analysis of Rhizobacterium cereale a novel genus and species isolated from maize roots in North Spain.</title>
        <authorList>
            <person name="Menendez E."/>
            <person name="Flores-Felix J.D."/>
            <person name="Ramirez-Bahena M.-H."/>
            <person name="Igual J.M."/>
            <person name="Garcia-Fraile P."/>
            <person name="Peix A."/>
            <person name="Velazquez E."/>
        </authorList>
    </citation>
    <scope>NUCLEOTIDE SEQUENCE [LARGE SCALE GENOMIC DNA]</scope>
    <source>
        <strain evidence="1 2">RZME27</strain>
    </source>
</reference>
<proteinExistence type="predicted"/>
<comment type="caution">
    <text evidence="1">The sequence shown here is derived from an EMBL/GenBank/DDBJ whole genome shotgun (WGS) entry which is preliminary data.</text>
</comment>
<dbReference type="EMBL" id="WIXI01000041">
    <property type="protein sequence ID" value="MQY46572.1"/>
    <property type="molecule type" value="Genomic_DNA"/>
</dbReference>
<evidence type="ECO:0000313" key="1">
    <source>
        <dbReference type="EMBL" id="MQY46572.1"/>
    </source>
</evidence>
<sequence length="169" mass="18701">MDLADVAAYPEAQGDRANGRLNAGFRYRPALRARYCFAGSDKKHAADRQKESRQLARTSGAADIAADALSQSDFNDLTILAHRFLAGTPSMLAAVRPSDLTDEKGPTTYRGTRRSYYNWPPKLFVPLESLSVLPLAEIRIRRNELGATDFFAGMGNIPFQSSAADKRRY</sequence>
<dbReference type="Proteomes" id="UP000435138">
    <property type="component" value="Unassembled WGS sequence"/>
</dbReference>
<evidence type="ECO:0000313" key="2">
    <source>
        <dbReference type="Proteomes" id="UP000435138"/>
    </source>
</evidence>
<protein>
    <submittedName>
        <fullName evidence="1">Uncharacterized protein</fullName>
    </submittedName>
</protein>
<accession>A0A6A8A5E6</accession>
<name>A0A6A8A5E6_9HYPH</name>